<feature type="region of interest" description="Disordered" evidence="1">
    <location>
        <begin position="290"/>
        <end position="316"/>
    </location>
</feature>
<protein>
    <recommendedName>
        <fullName evidence="4">DH domain-containing protein</fullName>
    </recommendedName>
</protein>
<dbReference type="AlphaFoldDB" id="A0A5C3L134"/>
<dbReference type="STRING" id="230819.A0A5C3L134"/>
<evidence type="ECO:0008006" key="4">
    <source>
        <dbReference type="Google" id="ProtNLM"/>
    </source>
</evidence>
<feature type="region of interest" description="Disordered" evidence="1">
    <location>
        <begin position="109"/>
        <end position="158"/>
    </location>
</feature>
<dbReference type="Proteomes" id="UP000307440">
    <property type="component" value="Unassembled WGS sequence"/>
</dbReference>
<reference evidence="2 3" key="1">
    <citation type="journal article" date="2019" name="Nat. Ecol. Evol.">
        <title>Megaphylogeny resolves global patterns of mushroom evolution.</title>
        <authorList>
            <person name="Varga T."/>
            <person name="Krizsan K."/>
            <person name="Foldi C."/>
            <person name="Dima B."/>
            <person name="Sanchez-Garcia M."/>
            <person name="Sanchez-Ramirez S."/>
            <person name="Szollosi G.J."/>
            <person name="Szarkandi J.G."/>
            <person name="Papp V."/>
            <person name="Albert L."/>
            <person name="Andreopoulos W."/>
            <person name="Angelini C."/>
            <person name="Antonin V."/>
            <person name="Barry K.W."/>
            <person name="Bougher N.L."/>
            <person name="Buchanan P."/>
            <person name="Buyck B."/>
            <person name="Bense V."/>
            <person name="Catcheside P."/>
            <person name="Chovatia M."/>
            <person name="Cooper J."/>
            <person name="Damon W."/>
            <person name="Desjardin D."/>
            <person name="Finy P."/>
            <person name="Geml J."/>
            <person name="Haridas S."/>
            <person name="Hughes K."/>
            <person name="Justo A."/>
            <person name="Karasinski D."/>
            <person name="Kautmanova I."/>
            <person name="Kiss B."/>
            <person name="Kocsube S."/>
            <person name="Kotiranta H."/>
            <person name="LaButti K.M."/>
            <person name="Lechner B.E."/>
            <person name="Liimatainen K."/>
            <person name="Lipzen A."/>
            <person name="Lukacs Z."/>
            <person name="Mihaltcheva S."/>
            <person name="Morgado L.N."/>
            <person name="Niskanen T."/>
            <person name="Noordeloos M.E."/>
            <person name="Ohm R.A."/>
            <person name="Ortiz-Santana B."/>
            <person name="Ovrebo C."/>
            <person name="Racz N."/>
            <person name="Riley R."/>
            <person name="Savchenko A."/>
            <person name="Shiryaev A."/>
            <person name="Soop K."/>
            <person name="Spirin V."/>
            <person name="Szebenyi C."/>
            <person name="Tomsovsky M."/>
            <person name="Tulloss R.E."/>
            <person name="Uehling J."/>
            <person name="Grigoriev I.V."/>
            <person name="Vagvolgyi C."/>
            <person name="Papp T."/>
            <person name="Martin F.M."/>
            <person name="Miettinen O."/>
            <person name="Hibbett D.S."/>
            <person name="Nagy L.G."/>
        </authorList>
    </citation>
    <scope>NUCLEOTIDE SEQUENCE [LARGE SCALE GENOMIC DNA]</scope>
    <source>
        <strain evidence="2 3">CBS 121175</strain>
    </source>
</reference>
<keyword evidence="3" id="KW-1185">Reference proteome</keyword>
<evidence type="ECO:0000313" key="2">
    <source>
        <dbReference type="EMBL" id="TFK26649.1"/>
    </source>
</evidence>
<feature type="compositionally biased region" description="Pro residues" evidence="1">
    <location>
        <begin position="302"/>
        <end position="313"/>
    </location>
</feature>
<dbReference type="InterPro" id="IPR035899">
    <property type="entry name" value="DBL_dom_sf"/>
</dbReference>
<gene>
    <name evidence="2" type="ORF">FA15DRAFT_667120</name>
</gene>
<dbReference type="OrthoDB" id="660555at2759"/>
<accession>A0A5C3L134</accession>
<feature type="compositionally biased region" description="Polar residues" evidence="1">
    <location>
        <begin position="206"/>
        <end position="215"/>
    </location>
</feature>
<dbReference type="EMBL" id="ML210172">
    <property type="protein sequence ID" value="TFK26649.1"/>
    <property type="molecule type" value="Genomic_DNA"/>
</dbReference>
<feature type="compositionally biased region" description="Polar residues" evidence="1">
    <location>
        <begin position="131"/>
        <end position="146"/>
    </location>
</feature>
<feature type="region of interest" description="Disordered" evidence="1">
    <location>
        <begin position="196"/>
        <end position="259"/>
    </location>
</feature>
<name>A0A5C3L134_COPMA</name>
<sequence length="542" mass="60940">MPRPGEHPRVLAPSMAMRSATLTTPQPLATNRTAFGHNMVFQRLEMPVSSAPQNRPTAKPRKLQKNRRELPVPSHEPLRRTVSFDIASLSDNSHRPLINAQIASSARYNTRYPPQAAQRSVLRKRNRDSRPYSSYNTIPAQLSAAEQSRYLPEQQQDDDAYLRSEQPLPHPQSQLEIDAWNTNTHRNSIPTYQQPFVEPTWPNPRINPSMTSLQDTRPHDFTASGVAPALAQKAEQSKDKPLPPTPPHLASAPLPPNKRRWTVTSIEELQRNANDDLTINHVARDGSDAPEYQSFAQQPSASPVPPPPPPKPKQVPIAKDDISLEKLQRICKEFIESQQTYLTTLRQTIGKDGTDDGPPVKLILSLLSIVQDGQEFLSATELRPDPGGIANAYLATCSQLESHLLQWSREVSEYVNTQPSVAQAAAVHYQPTTAKKQDSRGRSLVKRFVFFKRKSTPSSPADEKTVEPDKLWQRSNAETGLWEMSVLPTQRTMRHAFLFKEMVSMLNPSHQDYQVVERALHASTFVAGKMARAQQRPSLFFT</sequence>
<evidence type="ECO:0000313" key="3">
    <source>
        <dbReference type="Proteomes" id="UP000307440"/>
    </source>
</evidence>
<evidence type="ECO:0000256" key="1">
    <source>
        <dbReference type="SAM" id="MobiDB-lite"/>
    </source>
</evidence>
<dbReference type="SUPFAM" id="SSF48065">
    <property type="entry name" value="DBL homology domain (DH-domain)"/>
    <property type="match status" value="1"/>
</dbReference>
<organism evidence="2 3">
    <name type="scientific">Coprinopsis marcescibilis</name>
    <name type="common">Agaric fungus</name>
    <name type="synonym">Psathyrella marcescibilis</name>
    <dbReference type="NCBI Taxonomy" id="230819"/>
    <lineage>
        <taxon>Eukaryota</taxon>
        <taxon>Fungi</taxon>
        <taxon>Dikarya</taxon>
        <taxon>Basidiomycota</taxon>
        <taxon>Agaricomycotina</taxon>
        <taxon>Agaricomycetes</taxon>
        <taxon>Agaricomycetidae</taxon>
        <taxon>Agaricales</taxon>
        <taxon>Agaricineae</taxon>
        <taxon>Psathyrellaceae</taxon>
        <taxon>Coprinopsis</taxon>
    </lineage>
</organism>
<feature type="region of interest" description="Disordered" evidence="1">
    <location>
        <begin position="47"/>
        <end position="76"/>
    </location>
</feature>
<proteinExistence type="predicted"/>
<dbReference type="Gene3D" id="1.20.900.10">
    <property type="entry name" value="Dbl homology (DH) domain"/>
    <property type="match status" value="1"/>
</dbReference>